<dbReference type="InterPro" id="IPR036236">
    <property type="entry name" value="Znf_C2H2_sf"/>
</dbReference>
<feature type="compositionally biased region" description="Polar residues" evidence="7">
    <location>
        <begin position="436"/>
        <end position="457"/>
    </location>
</feature>
<feature type="compositionally biased region" description="Acidic residues" evidence="7">
    <location>
        <begin position="967"/>
        <end position="986"/>
    </location>
</feature>
<feature type="domain" description="C2H2-type" evidence="8">
    <location>
        <begin position="380"/>
        <end position="407"/>
    </location>
</feature>
<feature type="region of interest" description="Disordered" evidence="7">
    <location>
        <begin position="627"/>
        <end position="704"/>
    </location>
</feature>
<feature type="region of interest" description="Disordered" evidence="7">
    <location>
        <begin position="1777"/>
        <end position="1836"/>
    </location>
</feature>
<reference evidence="9" key="1">
    <citation type="submission" date="2016-05" db="EMBL/GenBank/DDBJ databases">
        <authorList>
            <person name="Lavstsen T."/>
            <person name="Jespersen J.S."/>
        </authorList>
    </citation>
    <scope>NUCLEOTIDE SEQUENCE</scope>
    <source>
        <tissue evidence="9">Brain</tissue>
    </source>
</reference>
<feature type="domain" description="C2H2-type" evidence="8">
    <location>
        <begin position="1716"/>
        <end position="1738"/>
    </location>
</feature>
<dbReference type="GO" id="GO:0000981">
    <property type="term" value="F:DNA-binding transcription factor activity, RNA polymerase II-specific"/>
    <property type="evidence" value="ECO:0007669"/>
    <property type="project" value="TreeGrafter"/>
</dbReference>
<dbReference type="PROSITE" id="PS50157">
    <property type="entry name" value="ZINC_FINGER_C2H2_2"/>
    <property type="match status" value="9"/>
</dbReference>
<feature type="compositionally biased region" description="Acidic residues" evidence="7">
    <location>
        <begin position="912"/>
        <end position="924"/>
    </location>
</feature>
<dbReference type="Pfam" id="PF23015">
    <property type="entry name" value="zf-WIZ"/>
    <property type="match status" value="1"/>
</dbReference>
<keyword evidence="4" id="KW-0862">Zinc</keyword>
<dbReference type="InterPro" id="IPR013087">
    <property type="entry name" value="Znf_C2H2_type"/>
</dbReference>
<evidence type="ECO:0000256" key="6">
    <source>
        <dbReference type="PROSITE-ProRule" id="PRU00042"/>
    </source>
</evidence>
<feature type="compositionally biased region" description="Polar residues" evidence="7">
    <location>
        <begin position="160"/>
        <end position="176"/>
    </location>
</feature>
<evidence type="ECO:0000313" key="9">
    <source>
        <dbReference type="EMBL" id="SBS51678.1"/>
    </source>
</evidence>
<feature type="compositionally biased region" description="Pro residues" evidence="7">
    <location>
        <begin position="2017"/>
        <end position="2028"/>
    </location>
</feature>
<feature type="region of interest" description="Disordered" evidence="7">
    <location>
        <begin position="41"/>
        <end position="81"/>
    </location>
</feature>
<feature type="compositionally biased region" description="Acidic residues" evidence="7">
    <location>
        <begin position="95"/>
        <end position="107"/>
    </location>
</feature>
<feature type="region of interest" description="Disordered" evidence="7">
    <location>
        <begin position="112"/>
        <end position="131"/>
    </location>
</feature>
<feature type="region of interest" description="Disordered" evidence="7">
    <location>
        <begin position="1113"/>
        <end position="1147"/>
    </location>
</feature>
<feature type="region of interest" description="Disordered" evidence="7">
    <location>
        <begin position="1646"/>
        <end position="1666"/>
    </location>
</feature>
<evidence type="ECO:0000256" key="1">
    <source>
        <dbReference type="ARBA" id="ARBA00004123"/>
    </source>
</evidence>
<feature type="domain" description="C2H2-type" evidence="8">
    <location>
        <begin position="1361"/>
        <end position="1388"/>
    </location>
</feature>
<evidence type="ECO:0000259" key="8">
    <source>
        <dbReference type="PROSITE" id="PS50157"/>
    </source>
</evidence>
<dbReference type="PROSITE" id="PS00028">
    <property type="entry name" value="ZINC_FINGER_C2H2_1"/>
    <property type="match status" value="9"/>
</dbReference>
<name>A0A1A8UXA5_NOTFU</name>
<dbReference type="InterPro" id="IPR051643">
    <property type="entry name" value="Transcr_Reg_ZincFinger"/>
</dbReference>
<feature type="region of interest" description="Disordered" evidence="7">
    <location>
        <begin position="1"/>
        <end position="21"/>
    </location>
</feature>
<feature type="compositionally biased region" description="Basic and acidic residues" evidence="7">
    <location>
        <begin position="925"/>
        <end position="938"/>
    </location>
</feature>
<gene>
    <name evidence="9" type="primary">BX088715.1</name>
</gene>
<feature type="region of interest" description="Disordered" evidence="7">
    <location>
        <begin position="272"/>
        <end position="309"/>
    </location>
</feature>
<feature type="region of interest" description="Disordered" evidence="7">
    <location>
        <begin position="205"/>
        <end position="247"/>
    </location>
</feature>
<feature type="region of interest" description="Disordered" evidence="7">
    <location>
        <begin position="723"/>
        <end position="748"/>
    </location>
</feature>
<feature type="compositionally biased region" description="Polar residues" evidence="7">
    <location>
        <begin position="656"/>
        <end position="694"/>
    </location>
</feature>
<feature type="domain" description="C2H2-type" evidence="8">
    <location>
        <begin position="342"/>
        <end position="364"/>
    </location>
</feature>
<dbReference type="GO" id="GO:0008270">
    <property type="term" value="F:zinc ion binding"/>
    <property type="evidence" value="ECO:0007669"/>
    <property type="project" value="UniProtKB-KW"/>
</dbReference>
<organism evidence="9">
    <name type="scientific">Nothobranchius furzeri</name>
    <name type="common">Turquoise killifish</name>
    <dbReference type="NCBI Taxonomy" id="105023"/>
    <lineage>
        <taxon>Eukaryota</taxon>
        <taxon>Metazoa</taxon>
        <taxon>Chordata</taxon>
        <taxon>Craniata</taxon>
        <taxon>Vertebrata</taxon>
        <taxon>Euteleostomi</taxon>
        <taxon>Actinopterygii</taxon>
        <taxon>Neopterygii</taxon>
        <taxon>Teleostei</taxon>
        <taxon>Neoteleostei</taxon>
        <taxon>Acanthomorphata</taxon>
        <taxon>Ovalentaria</taxon>
        <taxon>Atherinomorphae</taxon>
        <taxon>Cyprinodontiformes</taxon>
        <taxon>Nothobranchiidae</taxon>
        <taxon>Nothobranchius</taxon>
    </lineage>
</organism>
<dbReference type="Gene3D" id="3.30.160.60">
    <property type="entry name" value="Classic Zinc Finger"/>
    <property type="match status" value="1"/>
</dbReference>
<feature type="compositionally biased region" description="Basic and acidic residues" evidence="7">
    <location>
        <begin position="205"/>
        <end position="231"/>
    </location>
</feature>
<evidence type="ECO:0000256" key="3">
    <source>
        <dbReference type="ARBA" id="ARBA00022771"/>
    </source>
</evidence>
<feature type="region of interest" description="Disordered" evidence="7">
    <location>
        <begin position="1863"/>
        <end position="1886"/>
    </location>
</feature>
<feature type="region of interest" description="Disordered" evidence="7">
    <location>
        <begin position="902"/>
        <end position="938"/>
    </location>
</feature>
<evidence type="ECO:0000256" key="2">
    <source>
        <dbReference type="ARBA" id="ARBA00022723"/>
    </source>
</evidence>
<feature type="region of interest" description="Disordered" evidence="7">
    <location>
        <begin position="957"/>
        <end position="1013"/>
    </location>
</feature>
<feature type="region of interest" description="Disordered" evidence="7">
    <location>
        <begin position="600"/>
        <end position="619"/>
    </location>
</feature>
<feature type="region of interest" description="Disordered" evidence="7">
    <location>
        <begin position="1964"/>
        <end position="1994"/>
    </location>
</feature>
<feature type="compositionally biased region" description="Polar residues" evidence="7">
    <location>
        <begin position="1"/>
        <end position="12"/>
    </location>
</feature>
<feature type="compositionally biased region" description="Low complexity" evidence="7">
    <location>
        <begin position="1789"/>
        <end position="1802"/>
    </location>
</feature>
<sequence>MEPDGQSVTPGTNHGLPSISSAQDLFTPTFLNCSIGSLCSPNSGDNPVSAKWMWDVPGEEGLDQSEGSQPTTELPRGTQRKFKFSTFPTSLSWDSDSEKETLDEEELQNFSNPHGLAVHSPGSPSFGFRLDSEDDQECGKLHHFHCKTETNIAEGGHGGSNESTMAEEPNTSQLGQQELAESRMCTVSESAEPFLFNIKLKDGCQRKDEARNSKGEKRPKDKESKEYEKDVYTFPGDSDPESPPPAPWAHCTFIQRCRKKRVLLRPFSGLSTLKRTSPEAGKPAAPSPQNSNSNEAAQQNPGGGVYDFKDDSTEEMIKFRGNAEKRDAEEEDGEMESAAEIFTCVECSIYFKKQAHLQEHMAEHCQVGAGGRRRLKGSKLLCNECGWRLPNHLALDDHQRKHQQSRLKILEEIEKLNDNETPKDIQSLDGREQIHSDPTVSQHSFQDTSETSGPKTTASLASVSAVADLDSAPQNPGQTLAQTRNISSCHRRFVCAECNFSTKTSQALANHSKTHNRKNLSHGSLLNFTSTSPEKSHCAFLTTDQTTLRKLQTLVLPERVSTVRATETRLSSKSNLRAQISKKKFIFESGCQNEANQTITASEDGTPDDAATQPGFKCDARLGTEEKTCSNVTDPEVGEQGRPGNRGEEQEENHRSQANLSQQEANTCEGGNSITRTQPITGNTSQWQNATSPSLAKHDGIEEDKGDAKKDLKVFCSRRSSRISAASVQTDSDDDEDDTTDEDEDVDEEHTACFLPDDFLDEDIDEIDDDSEVLKSIERKCPYCPDRFHNGIGLANHVRGHLNRVGVSYNVRHFISPEEVNEIEKKFFYQKKKKKVANFDPDTFSVMYCEFCRAGFDTRAGLSSHARAHLRDFGITNWDVTISPIHIMRELFSRRPDLVIPMGPPRSHCSSVDEEGDLSGDDDEKDSKDRGIIQVKLEGETSKRSVNVSDSGVLPAASHQLFKKSEDGEDGKGDDEEAAEEEDEEEVHLSAQDGLSSSFEETDGLPPQEDANTKVQSLKCEVCNSQFGSKRGLSIHARAHLRQLGITVSENSGPSVEILYKIAKERSIDGKISPSFLKQVKKKNPSQSVPVKNEGLEEMDLNEEPIHHSSLAKPATAALPPSSSSTPTPSPGASPAPSHSGSPSSVVKKVPISSLLPVSSPLRSPEHKVGGIKSMASNLSAVSTISTAKPLWAPQENDAPLNLTLEADADKDNVCQLCGAWFETRKGLSSHARAHLRHFGVEYSESKGSPINLLNQFMGTDDFKHKASSLELDSPTEPQDVTATLPSSKQSLLTISSSSSSSHPYKVTTAGSGSILKATSSSASSLPGQPVKRLKASSMKVFRLSSGELMALPNNEPPKEIGCEYCGEYFENRKGLSSHARSHLRQMGITEWSVNGSPIDTLREVITRRGLPCALPLKPHKTPPSSPGPPRSPLSASSSPSGTLLGRLPFAFTRPSSPPQLASSKSSSASLTSFSSLTLKPKPEPVQLEVTIPGVVGRSGGFPAEPLSSSWSSSDNVFPLNLAMSHEVEPTRDIRCEFCGEYFENRKGLSSHARSHLRQMGITQWSVNGSPIDTLREIMKKKGTGGSSQSNQVVKKEFSHGDISPFWEKVGGASNSKSLGVSGYQFSKFRKSPLSLVQSGSKYRKQSVGGVGASSPQSTGKFFRVSPLGKRPLSECTQSEESASSSTHRLKTLSSLPHDFSIKRKPSPDKHAHQDPSCELCGFYFENRKALASHARAHLRQFGVTEWSVNGSPIETLSAWMRSRPQKVLEMHRNYMQGSRSTLKKKAHSSSSSQWSSSLASLVRPQSHDISRGPSDIAEDKSAANRPGRSSPSFSRLSGILPLQAQVARSELNVRLPRGFERRPLKHPSCPDGTETESGIPKSPRTGTIAALVPKPPSYPLVKLVGKFYTLKCRFCEVEFHGPLSVQEEWIRHLQQHILKMNYKTAATRADTTESHAQVDNLVQAQPPASASTPTSRTTPTHSTAPSSHSPTPLAKCAATIAAPEIVQASEEQTTILPPPIPPPSQIA</sequence>
<keyword evidence="2" id="KW-0479">Metal-binding</keyword>
<feature type="region of interest" description="Disordered" evidence="7">
    <location>
        <begin position="435"/>
        <end position="458"/>
    </location>
</feature>
<feature type="compositionally biased region" description="Basic and acidic residues" evidence="7">
    <location>
        <begin position="1700"/>
        <end position="1714"/>
    </location>
</feature>
<feature type="compositionally biased region" description="Low complexity" evidence="7">
    <location>
        <begin position="1113"/>
        <end position="1127"/>
    </location>
</feature>
<dbReference type="PANTHER" id="PTHR24396:SF22">
    <property type="entry name" value="PROTEIN WIZ"/>
    <property type="match status" value="1"/>
</dbReference>
<feature type="compositionally biased region" description="Low complexity" evidence="7">
    <location>
        <begin position="1135"/>
        <end position="1147"/>
    </location>
</feature>
<dbReference type="PANTHER" id="PTHR24396">
    <property type="entry name" value="ZINC FINGER PROTEIN"/>
    <property type="match status" value="1"/>
</dbReference>
<feature type="region of interest" description="Disordered" evidence="7">
    <location>
        <begin position="88"/>
        <end position="107"/>
    </location>
</feature>
<dbReference type="InterPro" id="IPR055125">
    <property type="entry name" value="Wiz_C_Znf"/>
</dbReference>
<accession>A0A1A8UXA5</accession>
<feature type="domain" description="C2H2-type" evidence="8">
    <location>
        <begin position="1018"/>
        <end position="1040"/>
    </location>
</feature>
<dbReference type="EMBL" id="HADY01003574">
    <property type="protein sequence ID" value="SBP42059.1"/>
    <property type="molecule type" value="Transcribed_RNA"/>
</dbReference>
<evidence type="ECO:0000256" key="4">
    <source>
        <dbReference type="ARBA" id="ARBA00022833"/>
    </source>
</evidence>
<dbReference type="SUPFAM" id="SSF57667">
    <property type="entry name" value="beta-beta-alpha zinc fingers"/>
    <property type="match status" value="3"/>
</dbReference>
<feature type="region of interest" description="Disordered" evidence="7">
    <location>
        <begin position="1695"/>
        <end position="1714"/>
    </location>
</feature>
<feature type="domain" description="C2H2-type" evidence="8">
    <location>
        <begin position="1213"/>
        <end position="1235"/>
    </location>
</feature>
<feature type="domain" description="C2H2-type" evidence="8">
    <location>
        <begin position="1534"/>
        <end position="1561"/>
    </location>
</feature>
<feature type="compositionally biased region" description="Acidic residues" evidence="7">
    <location>
        <begin position="731"/>
        <end position="748"/>
    </location>
</feature>
<feature type="domain" description="C2H2-type" evidence="8">
    <location>
        <begin position="493"/>
        <end position="520"/>
    </location>
</feature>
<dbReference type="SMART" id="SM00355">
    <property type="entry name" value="ZnF_C2H2"/>
    <property type="match status" value="11"/>
</dbReference>
<feature type="compositionally biased region" description="Polar residues" evidence="7">
    <location>
        <begin position="1675"/>
        <end position="1690"/>
    </location>
</feature>
<feature type="region of interest" description="Disordered" evidence="7">
    <location>
        <begin position="1414"/>
        <end position="1441"/>
    </location>
</feature>
<feature type="compositionally biased region" description="Basic and acidic residues" evidence="7">
    <location>
        <begin position="645"/>
        <end position="655"/>
    </location>
</feature>
<dbReference type="GO" id="GO:0005634">
    <property type="term" value="C:nucleus"/>
    <property type="evidence" value="ECO:0007669"/>
    <property type="project" value="UniProtKB-SubCell"/>
</dbReference>
<evidence type="ECO:0000256" key="7">
    <source>
        <dbReference type="SAM" id="MobiDB-lite"/>
    </source>
</evidence>
<evidence type="ECO:0000256" key="5">
    <source>
        <dbReference type="ARBA" id="ARBA00023242"/>
    </source>
</evidence>
<feature type="compositionally biased region" description="Low complexity" evidence="7">
    <location>
        <begin position="1967"/>
        <end position="1993"/>
    </location>
</feature>
<feature type="region of interest" description="Disordered" evidence="7">
    <location>
        <begin position="2008"/>
        <end position="2028"/>
    </location>
</feature>
<feature type="region of interest" description="Disordered" evidence="7">
    <location>
        <begin position="1671"/>
        <end position="1690"/>
    </location>
</feature>
<reference evidence="9" key="2">
    <citation type="submission" date="2016-06" db="EMBL/GenBank/DDBJ databases">
        <title>The genome of a short-lived fish provides insights into sex chromosome evolution and the genetic control of aging.</title>
        <authorList>
            <person name="Reichwald K."/>
            <person name="Felder M."/>
            <person name="Petzold A."/>
            <person name="Koch P."/>
            <person name="Groth M."/>
            <person name="Platzer M."/>
        </authorList>
    </citation>
    <scope>NUCLEOTIDE SEQUENCE</scope>
    <source>
        <tissue evidence="9">Brain</tissue>
    </source>
</reference>
<feature type="compositionally biased region" description="Pro residues" evidence="7">
    <location>
        <begin position="1422"/>
        <end position="1432"/>
    </location>
</feature>
<protein>
    <recommendedName>
        <fullName evidence="8">C2H2-type domain-containing protein</fullName>
    </recommendedName>
</protein>
<feature type="region of interest" description="Disordered" evidence="7">
    <location>
        <begin position="151"/>
        <end position="182"/>
    </location>
</feature>
<proteinExistence type="predicted"/>
<dbReference type="EMBL" id="HAEJ01011221">
    <property type="protein sequence ID" value="SBS51678.1"/>
    <property type="molecule type" value="Transcribed_RNA"/>
</dbReference>
<dbReference type="GO" id="GO:0000978">
    <property type="term" value="F:RNA polymerase II cis-regulatory region sequence-specific DNA binding"/>
    <property type="evidence" value="ECO:0007669"/>
    <property type="project" value="TreeGrafter"/>
</dbReference>
<feature type="domain" description="C2H2-type" evidence="8">
    <location>
        <begin position="847"/>
        <end position="869"/>
    </location>
</feature>
<keyword evidence="3 6" id="KW-0863">Zinc-finger</keyword>
<feature type="compositionally biased region" description="Low complexity" evidence="7">
    <location>
        <begin position="283"/>
        <end position="300"/>
    </location>
</feature>
<comment type="subcellular location">
    <subcellularLocation>
        <location evidence="1">Nucleus</location>
    </subcellularLocation>
</comment>
<keyword evidence="5" id="KW-0539">Nucleus</keyword>